<feature type="region of interest" description="Disordered" evidence="1">
    <location>
        <begin position="215"/>
        <end position="302"/>
    </location>
</feature>
<dbReference type="EMBL" id="MIGC01003131">
    <property type="protein sequence ID" value="PHJ19906.1"/>
    <property type="molecule type" value="Genomic_DNA"/>
</dbReference>
<name>A0A2C6KV37_9APIC</name>
<dbReference type="Pfam" id="PF12706">
    <property type="entry name" value="Lactamase_B_2"/>
    <property type="match status" value="1"/>
</dbReference>
<feature type="compositionally biased region" description="Low complexity" evidence="1">
    <location>
        <begin position="708"/>
        <end position="718"/>
    </location>
</feature>
<dbReference type="GeneID" id="94429636"/>
<feature type="region of interest" description="Disordered" evidence="1">
    <location>
        <begin position="702"/>
        <end position="722"/>
    </location>
</feature>
<feature type="compositionally biased region" description="Basic and acidic residues" evidence="1">
    <location>
        <begin position="230"/>
        <end position="251"/>
    </location>
</feature>
<gene>
    <name evidence="3" type="ORF">CSUI_006261</name>
</gene>
<sequence>MTNRHPIHSFRLPSSFFFSSSSSSSSLPSFSFSVFLLPKRHFSTSSRGSPRRSFSPPPPSSSSLHDKWTFLSSLPRSFLRLFFFHFDPPASSPYSSPRFTSRREFLRYRLLQWHQHLRQKKLENLCVQTPKEERDTFATTTNKKKIKNSSGRSKHPRQEEGEEVREDSVKRREKKSSSFLSLLPGSFSLHFRSSSFSSSFFDPRWRSPSLWPVSQPFPSARPPPEYVTDQTHDETHASSSLREETKRKKDQSSSSSSSPSISFSSSSSLREDKETEKEESSSSSLSSSISFSSPSSSSSSSMPLRVECIGHGTFLLQCDGVNVLTDPIFSYKAGPYGYLGVPRISRPGVSLEDLPPIDVVLISSTRYDAYDYLTLKHLAKKHGSTFFIPQGAYCRRYLSPSLFGNVYPMNWADRVKFGRNLLIFFSPSLHKSTGRYGLDFNMPGWGSYVLTWMKGSSSPTEDGRREGEEEVEKKVVYFGGKSAYSRKMFRLIRDSAWNDLETFRGEVKEEEMYQRHLEEIRRRRRRDEACREEEEEILYLIEGGEEKKKKEEETNMKKRRHEERRRKGEEDTDEVERKREKKTQGLKEESEQEEEEEKKDTDGDDFVFDLSILPIGGYEPRQYMYRYQMSPHEAVDAHLDLTSRLSIASYYDVFPIGSEDFGEASERLKEACQLKKVEIFDDIHDLCMRQKQSDVFSTEKELTKEKNSLSSSSSPETSGGRFLLLNPGTHIYI</sequence>
<keyword evidence="4" id="KW-1185">Reference proteome</keyword>
<dbReference type="OrthoDB" id="332863at2759"/>
<evidence type="ECO:0000259" key="2">
    <source>
        <dbReference type="Pfam" id="PF12706"/>
    </source>
</evidence>
<dbReference type="VEuPathDB" id="ToxoDB:CSUI_006261"/>
<feature type="compositionally biased region" description="Basic residues" evidence="1">
    <location>
        <begin position="142"/>
        <end position="155"/>
    </location>
</feature>
<feature type="region of interest" description="Disordered" evidence="1">
    <location>
        <begin position="133"/>
        <end position="171"/>
    </location>
</feature>
<dbReference type="PANTHER" id="PTHR15032">
    <property type="entry name" value="N-ACYL-PHOSPHATIDYLETHANOLAMINE-HYDROLYZING PHOSPHOLIPASE D"/>
    <property type="match status" value="1"/>
</dbReference>
<proteinExistence type="predicted"/>
<protein>
    <submittedName>
        <fullName evidence="3">Beta-lactamase superfamily domain protein</fullName>
    </submittedName>
</protein>
<organism evidence="3 4">
    <name type="scientific">Cystoisospora suis</name>
    <dbReference type="NCBI Taxonomy" id="483139"/>
    <lineage>
        <taxon>Eukaryota</taxon>
        <taxon>Sar</taxon>
        <taxon>Alveolata</taxon>
        <taxon>Apicomplexa</taxon>
        <taxon>Conoidasida</taxon>
        <taxon>Coccidia</taxon>
        <taxon>Eucoccidiorida</taxon>
        <taxon>Eimeriorina</taxon>
        <taxon>Sarcocystidae</taxon>
        <taxon>Cystoisospora</taxon>
    </lineage>
</organism>
<dbReference type="AlphaFoldDB" id="A0A2C6KV37"/>
<feature type="compositionally biased region" description="Basic and acidic residues" evidence="1">
    <location>
        <begin position="547"/>
        <end position="556"/>
    </location>
</feature>
<dbReference type="Proteomes" id="UP000221165">
    <property type="component" value="Unassembled WGS sequence"/>
</dbReference>
<dbReference type="Gene3D" id="3.60.15.10">
    <property type="entry name" value="Ribonuclease Z/Hydroxyacylglutathione hydrolase-like"/>
    <property type="match status" value="2"/>
</dbReference>
<evidence type="ECO:0000313" key="3">
    <source>
        <dbReference type="EMBL" id="PHJ19906.1"/>
    </source>
</evidence>
<feature type="compositionally biased region" description="Acidic residues" evidence="1">
    <location>
        <begin position="590"/>
        <end position="603"/>
    </location>
</feature>
<feature type="compositionally biased region" description="Low complexity" evidence="1">
    <location>
        <begin position="42"/>
        <end position="54"/>
    </location>
</feature>
<evidence type="ECO:0000256" key="1">
    <source>
        <dbReference type="SAM" id="MobiDB-lite"/>
    </source>
</evidence>
<dbReference type="SUPFAM" id="SSF56281">
    <property type="entry name" value="Metallo-hydrolase/oxidoreductase"/>
    <property type="match status" value="1"/>
</dbReference>
<feature type="compositionally biased region" description="Low complexity" evidence="1">
    <location>
        <begin position="281"/>
        <end position="301"/>
    </location>
</feature>
<accession>A0A2C6KV37</accession>
<reference evidence="3 4" key="1">
    <citation type="journal article" date="2017" name="Int. J. Parasitol.">
        <title>The genome of the protozoan parasite Cystoisospora suis and a reverse vaccinology approach to identify vaccine candidates.</title>
        <authorList>
            <person name="Palmieri N."/>
            <person name="Shrestha A."/>
            <person name="Ruttkowski B."/>
            <person name="Beck T."/>
            <person name="Vogl C."/>
            <person name="Tomley F."/>
            <person name="Blake D.P."/>
            <person name="Joachim A."/>
        </authorList>
    </citation>
    <scope>NUCLEOTIDE SEQUENCE [LARGE SCALE GENOMIC DNA]</scope>
    <source>
        <strain evidence="3 4">Wien I</strain>
    </source>
</reference>
<dbReference type="RefSeq" id="XP_067921598.1">
    <property type="nucleotide sequence ID" value="XM_068066425.1"/>
</dbReference>
<feature type="region of interest" description="Disordered" evidence="1">
    <location>
        <begin position="42"/>
        <end position="65"/>
    </location>
</feature>
<dbReference type="InterPro" id="IPR001279">
    <property type="entry name" value="Metallo-B-lactamas"/>
</dbReference>
<feature type="domain" description="Metallo-beta-lactamase" evidence="2">
    <location>
        <begin position="322"/>
        <end position="451"/>
    </location>
</feature>
<feature type="region of interest" description="Disordered" evidence="1">
    <location>
        <begin position="547"/>
        <end position="603"/>
    </location>
</feature>
<dbReference type="PANTHER" id="PTHR15032:SF4">
    <property type="entry name" value="N-ACYL-PHOSPHATIDYLETHANOLAMINE-HYDROLYZING PHOSPHOLIPASE D"/>
    <property type="match status" value="1"/>
</dbReference>
<feature type="compositionally biased region" description="Basic and acidic residues" evidence="1">
    <location>
        <begin position="269"/>
        <end position="280"/>
    </location>
</feature>
<evidence type="ECO:0000313" key="4">
    <source>
        <dbReference type="Proteomes" id="UP000221165"/>
    </source>
</evidence>
<comment type="caution">
    <text evidence="3">The sequence shown here is derived from an EMBL/GenBank/DDBJ whole genome shotgun (WGS) entry which is preliminary data.</text>
</comment>
<feature type="compositionally biased region" description="Low complexity" evidence="1">
    <location>
        <begin position="252"/>
        <end position="268"/>
    </location>
</feature>
<dbReference type="GO" id="GO:0005737">
    <property type="term" value="C:cytoplasm"/>
    <property type="evidence" value="ECO:0007669"/>
    <property type="project" value="TreeGrafter"/>
</dbReference>
<feature type="compositionally biased region" description="Basic and acidic residues" evidence="1">
    <location>
        <begin position="565"/>
        <end position="589"/>
    </location>
</feature>
<dbReference type="InterPro" id="IPR036866">
    <property type="entry name" value="RibonucZ/Hydroxyglut_hydro"/>
</dbReference>